<dbReference type="Gene3D" id="3.30.360.10">
    <property type="entry name" value="Dihydrodipicolinate Reductase, domain 2"/>
    <property type="match status" value="1"/>
</dbReference>
<dbReference type="STRING" id="1920490.GCA_001895925_04074"/>
<keyword evidence="4" id="KW-1185">Reference proteome</keyword>
<accession>A0A2T1DII3</accession>
<dbReference type="SUPFAM" id="SSF55347">
    <property type="entry name" value="Glyceraldehyde-3-phosphate dehydrogenase-like, C-terminal domain"/>
    <property type="match status" value="1"/>
</dbReference>
<dbReference type="InterPro" id="IPR036291">
    <property type="entry name" value="NAD(P)-bd_dom_sf"/>
</dbReference>
<dbReference type="GO" id="GO:0000166">
    <property type="term" value="F:nucleotide binding"/>
    <property type="evidence" value="ECO:0007669"/>
    <property type="project" value="InterPro"/>
</dbReference>
<protein>
    <submittedName>
        <fullName evidence="3">Gfo/Idh/MocA family oxidoreductase</fullName>
    </submittedName>
</protein>
<dbReference type="EMBL" id="PVWG01000006">
    <property type="protein sequence ID" value="PSB20286.1"/>
    <property type="molecule type" value="Genomic_DNA"/>
</dbReference>
<sequence length="339" mass="37387">MSDQVGIAIVGVGRWGSHLLRNFLENPLARVVAVVDPNPDNLTRAAAQFGLDDRVVLTHDFQTALQIEGVEAVAIATPAETHFSLITAALKQKLHVLAEKPLTLSVAESVQLCRLADQQHHQLVIDHTYLFHPAVLRGKAVIQAQELGDLRYGYAARTHLSPVRSDVDALWDLAIHDIAIFNEWLGAMPCQVQAKGTAWLQTNLSDVVWVTLTYPSGFEATIHLCWLNPDKQRRLSVVGSQGTLTFDELSPESLSIQRGQLNQQDQQFIPMNQRYESLTLPPGEPLQQVCDHFLTCVRQNQPSNISSGWLGAALVQILVALSQSLQQGGQIVSLQPLSR</sequence>
<dbReference type="Gene3D" id="3.40.50.720">
    <property type="entry name" value="NAD(P)-binding Rossmann-like Domain"/>
    <property type="match status" value="1"/>
</dbReference>
<dbReference type="Proteomes" id="UP000238634">
    <property type="component" value="Unassembled WGS sequence"/>
</dbReference>
<reference evidence="3 4" key="1">
    <citation type="submission" date="2018-02" db="EMBL/GenBank/DDBJ databases">
        <authorList>
            <person name="Cohen D.B."/>
            <person name="Kent A.D."/>
        </authorList>
    </citation>
    <scope>NUCLEOTIDE SEQUENCE [LARGE SCALE GENOMIC DNA]</scope>
    <source>
        <strain evidence="3 4">ULC007</strain>
    </source>
</reference>
<reference evidence="3 4" key="2">
    <citation type="submission" date="2018-03" db="EMBL/GenBank/DDBJ databases">
        <title>The ancient ancestry and fast evolution of plastids.</title>
        <authorList>
            <person name="Moore K.R."/>
            <person name="Magnabosco C."/>
            <person name="Momper L."/>
            <person name="Gold D.A."/>
            <person name="Bosak T."/>
            <person name="Fournier G.P."/>
        </authorList>
    </citation>
    <scope>NUCLEOTIDE SEQUENCE [LARGE SCALE GENOMIC DNA]</scope>
    <source>
        <strain evidence="3 4">ULC007</strain>
    </source>
</reference>
<dbReference type="SUPFAM" id="SSF51735">
    <property type="entry name" value="NAD(P)-binding Rossmann-fold domains"/>
    <property type="match status" value="1"/>
</dbReference>
<dbReference type="AlphaFoldDB" id="A0A2T1DII3"/>
<dbReference type="Pfam" id="PF22725">
    <property type="entry name" value="GFO_IDH_MocA_C3"/>
    <property type="match status" value="1"/>
</dbReference>
<dbReference type="RefSeq" id="WP_073070204.1">
    <property type="nucleotide sequence ID" value="NZ_MPPI01000006.1"/>
</dbReference>
<evidence type="ECO:0000313" key="4">
    <source>
        <dbReference type="Proteomes" id="UP000238634"/>
    </source>
</evidence>
<organism evidence="3 4">
    <name type="scientific">Phormidesmis priestleyi ULC007</name>
    <dbReference type="NCBI Taxonomy" id="1920490"/>
    <lineage>
        <taxon>Bacteria</taxon>
        <taxon>Bacillati</taxon>
        <taxon>Cyanobacteriota</taxon>
        <taxon>Cyanophyceae</taxon>
        <taxon>Leptolyngbyales</taxon>
        <taxon>Leptolyngbyaceae</taxon>
        <taxon>Phormidesmis</taxon>
    </lineage>
</organism>
<gene>
    <name evidence="3" type="ORF">C7B65_07500</name>
</gene>
<dbReference type="PANTHER" id="PTHR43377:SF6">
    <property type="entry name" value="GFO_IDH_MOCA-LIKE OXIDOREDUCTASE N-TERMINAL DOMAIN-CONTAINING PROTEIN"/>
    <property type="match status" value="1"/>
</dbReference>
<dbReference type="OrthoDB" id="9815825at2"/>
<dbReference type="InterPro" id="IPR051450">
    <property type="entry name" value="Gfo/Idh/MocA_Oxidoreductases"/>
</dbReference>
<evidence type="ECO:0000259" key="2">
    <source>
        <dbReference type="Pfam" id="PF22725"/>
    </source>
</evidence>
<dbReference type="PANTHER" id="PTHR43377">
    <property type="entry name" value="BILIVERDIN REDUCTASE A"/>
    <property type="match status" value="1"/>
</dbReference>
<comment type="caution">
    <text evidence="3">The sequence shown here is derived from an EMBL/GenBank/DDBJ whole genome shotgun (WGS) entry which is preliminary data.</text>
</comment>
<proteinExistence type="predicted"/>
<name>A0A2T1DII3_9CYAN</name>
<feature type="domain" description="Gfo/Idh/MocA-like oxidoreductase N-terminal" evidence="1">
    <location>
        <begin position="6"/>
        <end position="126"/>
    </location>
</feature>
<evidence type="ECO:0000259" key="1">
    <source>
        <dbReference type="Pfam" id="PF01408"/>
    </source>
</evidence>
<evidence type="ECO:0000313" key="3">
    <source>
        <dbReference type="EMBL" id="PSB20286.1"/>
    </source>
</evidence>
<dbReference type="Pfam" id="PF01408">
    <property type="entry name" value="GFO_IDH_MocA"/>
    <property type="match status" value="1"/>
</dbReference>
<dbReference type="InterPro" id="IPR055170">
    <property type="entry name" value="GFO_IDH_MocA-like_dom"/>
</dbReference>
<feature type="domain" description="GFO/IDH/MocA-like oxidoreductase" evidence="2">
    <location>
        <begin position="139"/>
        <end position="244"/>
    </location>
</feature>
<dbReference type="InterPro" id="IPR000683">
    <property type="entry name" value="Gfo/Idh/MocA-like_OxRdtase_N"/>
</dbReference>